<dbReference type="Pfam" id="PF05569">
    <property type="entry name" value="Peptidase_M56"/>
    <property type="match status" value="1"/>
</dbReference>
<evidence type="ECO:0000256" key="2">
    <source>
        <dbReference type="SAM" id="Phobius"/>
    </source>
</evidence>
<feature type="transmembrane region" description="Helical" evidence="2">
    <location>
        <begin position="33"/>
        <end position="55"/>
    </location>
</feature>
<dbReference type="EMBL" id="JBHSPH010000020">
    <property type="protein sequence ID" value="MFC5865519.1"/>
    <property type="molecule type" value="Genomic_DNA"/>
</dbReference>
<feature type="domain" description="Peptidase M56" evidence="3">
    <location>
        <begin position="43"/>
        <end position="300"/>
    </location>
</feature>
<dbReference type="InterPro" id="IPR008756">
    <property type="entry name" value="Peptidase_M56"/>
</dbReference>
<proteinExistence type="predicted"/>
<feature type="region of interest" description="Disordered" evidence="1">
    <location>
        <begin position="474"/>
        <end position="512"/>
    </location>
</feature>
<keyword evidence="2" id="KW-0812">Transmembrane</keyword>
<dbReference type="InterPro" id="IPR052173">
    <property type="entry name" value="Beta-lactam_resp_regulator"/>
</dbReference>
<feature type="transmembrane region" description="Helical" evidence="2">
    <location>
        <begin position="67"/>
        <end position="87"/>
    </location>
</feature>
<dbReference type="CDD" id="cd07341">
    <property type="entry name" value="M56_BlaR1_MecR1_like"/>
    <property type="match status" value="1"/>
</dbReference>
<reference evidence="5" key="1">
    <citation type="journal article" date="2019" name="Int. J. Syst. Evol. Microbiol.">
        <title>The Global Catalogue of Microorganisms (GCM) 10K type strain sequencing project: providing services to taxonomists for standard genome sequencing and annotation.</title>
        <authorList>
            <consortium name="The Broad Institute Genomics Platform"/>
            <consortium name="The Broad Institute Genome Sequencing Center for Infectious Disease"/>
            <person name="Wu L."/>
            <person name="Ma J."/>
        </authorList>
    </citation>
    <scope>NUCLEOTIDE SEQUENCE [LARGE SCALE GENOMIC DNA]</scope>
    <source>
        <strain evidence="5">JCM 4087</strain>
    </source>
</reference>
<comment type="caution">
    <text evidence="4">The sequence shown here is derived from an EMBL/GenBank/DDBJ whole genome shotgun (WGS) entry which is preliminary data.</text>
</comment>
<feature type="compositionally biased region" description="Polar residues" evidence="1">
    <location>
        <begin position="474"/>
        <end position="485"/>
    </location>
</feature>
<dbReference type="PANTHER" id="PTHR34978:SF3">
    <property type="entry name" value="SLR0241 PROTEIN"/>
    <property type="match status" value="1"/>
</dbReference>
<dbReference type="PANTHER" id="PTHR34978">
    <property type="entry name" value="POSSIBLE SENSOR-TRANSDUCER PROTEIN BLAR"/>
    <property type="match status" value="1"/>
</dbReference>
<accession>A0ABW1EMT0</accession>
<keyword evidence="2" id="KW-0472">Membrane</keyword>
<dbReference type="Proteomes" id="UP001596091">
    <property type="component" value="Unassembled WGS sequence"/>
</dbReference>
<gene>
    <name evidence="4" type="ORF">ACFPT7_24650</name>
</gene>
<evidence type="ECO:0000313" key="4">
    <source>
        <dbReference type="EMBL" id="MFC5865519.1"/>
    </source>
</evidence>
<protein>
    <submittedName>
        <fullName evidence="4">M56 family metallopeptidase</fullName>
    </submittedName>
</protein>
<name>A0ABW1EMT0_9BACT</name>
<keyword evidence="5" id="KW-1185">Reference proteome</keyword>
<organism evidence="4 5">
    <name type="scientific">Acidicapsa dinghuensis</name>
    <dbReference type="NCBI Taxonomy" id="2218256"/>
    <lineage>
        <taxon>Bacteria</taxon>
        <taxon>Pseudomonadati</taxon>
        <taxon>Acidobacteriota</taxon>
        <taxon>Terriglobia</taxon>
        <taxon>Terriglobales</taxon>
        <taxon>Acidobacteriaceae</taxon>
        <taxon>Acidicapsa</taxon>
    </lineage>
</organism>
<evidence type="ECO:0000259" key="3">
    <source>
        <dbReference type="Pfam" id="PF05569"/>
    </source>
</evidence>
<sequence>MHAFVMQLGMLTAARDNWMSSLAVGGMHLSQTAATVLITAVWQGAIIAVCFGLSLRIGKRIPAGLRFALWAGGFLAVLGLPFLPMFVRTELWHVAPSSSAAVTQSWLQLDERWSIAIALFWAAASMYRVADLVIHSIRLRRLWISAVPMQDQPVSALRLWGRKPIEICTSDALDRPSVIGFFAPRILIPSWLAPQMLREELEQIILHETEHLRRGDDWTNLLQKLSLVVFPLNPALLWMERQLCLEREMACDEAVIRITRAPKAYAACLTNLAERGLERRLAALSLGAWQRKPELVQRVHSILKRRQLLSPLGTRGIVTFMAGSLLIGTVELARCPQLVTFTAVSSKQLSARAASPALGISGDSVYRDSPRALPVNSTGMSNAHMVELRATMPVQAGVPFHSSASAVRSASWSRRSVSLKGHARTLQPNTMRPKLTAAQPAEQMLKADLNGNNPYLMETSSVVVFTTWEEVSSQTNGDQLSTQTEAAVDANSADDHPVDPTKQDSNAANAQKPARVAVTQLVFRVVPASYRSTSQAIVPFRNGWLIIQL</sequence>
<keyword evidence="2" id="KW-1133">Transmembrane helix</keyword>
<evidence type="ECO:0000313" key="5">
    <source>
        <dbReference type="Proteomes" id="UP001596091"/>
    </source>
</evidence>
<evidence type="ECO:0000256" key="1">
    <source>
        <dbReference type="SAM" id="MobiDB-lite"/>
    </source>
</evidence>
<dbReference type="RefSeq" id="WP_263341776.1">
    <property type="nucleotide sequence ID" value="NZ_JAGSYH010000008.1"/>
</dbReference>
<feature type="compositionally biased region" description="Basic and acidic residues" evidence="1">
    <location>
        <begin position="493"/>
        <end position="502"/>
    </location>
</feature>